<comment type="caution">
    <text evidence="1">The sequence shown here is derived from an EMBL/GenBank/DDBJ whole genome shotgun (WGS) entry which is preliminary data.</text>
</comment>
<dbReference type="InterPro" id="IPR023214">
    <property type="entry name" value="HAD_sf"/>
</dbReference>
<dbReference type="InterPro" id="IPR006357">
    <property type="entry name" value="HAD-SF_hydro_IIA"/>
</dbReference>
<reference evidence="1 2" key="1">
    <citation type="submission" date="2020-02" db="EMBL/GenBank/DDBJ databases">
        <authorList>
            <person name="Chen W.-M."/>
        </authorList>
    </citation>
    <scope>NUCLEOTIDE SEQUENCE [LARGE SCALE GENOMIC DNA]</scope>
    <source>
        <strain evidence="1 2">KMS-5</strain>
    </source>
</reference>
<accession>A0A6M0QRH3</accession>
<evidence type="ECO:0000313" key="1">
    <source>
        <dbReference type="EMBL" id="NEY90129.1"/>
    </source>
</evidence>
<dbReference type="EMBL" id="JAAIVJ010000003">
    <property type="protein sequence ID" value="NEY90129.1"/>
    <property type="molecule type" value="Genomic_DNA"/>
</dbReference>
<dbReference type="PANTHER" id="PTHR19288">
    <property type="entry name" value="4-NITROPHENYLPHOSPHATASE-RELATED"/>
    <property type="match status" value="1"/>
</dbReference>
<evidence type="ECO:0000313" key="2">
    <source>
        <dbReference type="Proteomes" id="UP000477782"/>
    </source>
</evidence>
<organism evidence="1 2">
    <name type="scientific">Tabrizicola oligotrophica</name>
    <dbReference type="NCBI Taxonomy" id="2710650"/>
    <lineage>
        <taxon>Bacteria</taxon>
        <taxon>Pseudomonadati</taxon>
        <taxon>Pseudomonadota</taxon>
        <taxon>Alphaproteobacteria</taxon>
        <taxon>Rhodobacterales</taxon>
        <taxon>Paracoccaceae</taxon>
        <taxon>Tabrizicola</taxon>
    </lineage>
</organism>
<keyword evidence="2" id="KW-1185">Reference proteome</keyword>
<proteinExistence type="predicted"/>
<sequence length="272" mass="27861">MHSHPIRAAVFDIDGTLAMMDKDSGTYAALPGAVEALAALRARGLPVVAYTNGTFFPPAHYYPLLADAGLVLAPGHILTPATVAARQLAKMGVKRLLTIAADGTRVPLRDAGIEVALTGEGGEVDGVILGWTKDFGAQDLEEAAQLLWAGKPLYATSIAPHFAGAKGRLLGISGAVAAALHNATGVKARVFGKPETVGLEDISDMLGIPAAEMVVIGDDPKLEIAMARKAGAFAVGVTTGTVDGAGFEAAEAALRAHVVLPGLAGLMAQGWW</sequence>
<dbReference type="Gene3D" id="3.40.50.1000">
    <property type="entry name" value="HAD superfamily/HAD-like"/>
    <property type="match status" value="2"/>
</dbReference>
<dbReference type="PANTHER" id="PTHR19288:SF46">
    <property type="entry name" value="HALOACID DEHALOGENASE-LIKE HYDROLASE DOMAIN-CONTAINING PROTEIN 2"/>
    <property type="match status" value="1"/>
</dbReference>
<dbReference type="InterPro" id="IPR036412">
    <property type="entry name" value="HAD-like_sf"/>
</dbReference>
<dbReference type="RefSeq" id="WP_164624261.1">
    <property type="nucleotide sequence ID" value="NZ_JAAIVJ010000003.1"/>
</dbReference>
<dbReference type="GO" id="GO:0005737">
    <property type="term" value="C:cytoplasm"/>
    <property type="evidence" value="ECO:0007669"/>
    <property type="project" value="TreeGrafter"/>
</dbReference>
<dbReference type="GO" id="GO:0016791">
    <property type="term" value="F:phosphatase activity"/>
    <property type="evidence" value="ECO:0007669"/>
    <property type="project" value="TreeGrafter"/>
</dbReference>
<keyword evidence="1" id="KW-0378">Hydrolase</keyword>
<protein>
    <submittedName>
        <fullName evidence="1">HAD hydrolase-like protein</fullName>
    </submittedName>
</protein>
<dbReference type="AlphaFoldDB" id="A0A6M0QRH3"/>
<dbReference type="Pfam" id="PF13344">
    <property type="entry name" value="Hydrolase_6"/>
    <property type="match status" value="1"/>
</dbReference>
<name>A0A6M0QRH3_9RHOB</name>
<gene>
    <name evidence="1" type="ORF">G4Z14_07430</name>
</gene>
<dbReference type="Proteomes" id="UP000477782">
    <property type="component" value="Unassembled WGS sequence"/>
</dbReference>
<dbReference type="SUPFAM" id="SSF56784">
    <property type="entry name" value="HAD-like"/>
    <property type="match status" value="1"/>
</dbReference>
<dbReference type="Pfam" id="PF13242">
    <property type="entry name" value="Hydrolase_like"/>
    <property type="match status" value="1"/>
</dbReference>